<reference evidence="6 7" key="1">
    <citation type="submission" date="2016-10" db="EMBL/GenBank/DDBJ databases">
        <authorList>
            <person name="Cai Z."/>
        </authorList>
    </citation>
    <scope>NUCLEOTIDE SEQUENCE [LARGE SCALE GENOMIC DNA]</scope>
</reference>
<dbReference type="AlphaFoldDB" id="A0A383WFH6"/>
<keyword evidence="3 5" id="KW-1133">Transmembrane helix</keyword>
<evidence type="ECO:0000256" key="1">
    <source>
        <dbReference type="ARBA" id="ARBA00004141"/>
    </source>
</evidence>
<feature type="transmembrane region" description="Helical" evidence="5">
    <location>
        <begin position="272"/>
        <end position="290"/>
    </location>
</feature>
<name>A0A383WFH6_TETOB</name>
<proteinExistence type="predicted"/>
<feature type="transmembrane region" description="Helical" evidence="5">
    <location>
        <begin position="242"/>
        <end position="260"/>
    </location>
</feature>
<dbReference type="Pfam" id="PF03741">
    <property type="entry name" value="TerC"/>
    <property type="match status" value="1"/>
</dbReference>
<evidence type="ECO:0000313" key="7">
    <source>
        <dbReference type="Proteomes" id="UP000256970"/>
    </source>
</evidence>
<sequence length="297" mass="32760">MTTMQEEQEKELKAMTSDIPVREQRFEWLAFWVAAAVAFGAGIWYVEGSEKAQEYFAGYLLEQSLSIDNLFVFVLVFNYFKTPQAAQPKVLTFGIITAAVLRAVMILLGTELIQKFEPLLIGFAFILLYSAYGLLFNEEDDDDDLSDNAIVKFCRKLLPVSDRYDGVNFFSTNSAGVRVATPLLLTLAVIELSDVVFAVDSIPAVFGVTLDPFIVYTSNMFAILSLRSLYSFVSTVMTELRFLDKAVALVLGFIGVKMLLEFADVNIPTDVSLLVVGLTLGAGVGASILLPEEESES</sequence>
<feature type="transmembrane region" description="Helical" evidence="5">
    <location>
        <begin position="91"/>
        <end position="109"/>
    </location>
</feature>
<evidence type="ECO:0000256" key="3">
    <source>
        <dbReference type="ARBA" id="ARBA00022989"/>
    </source>
</evidence>
<dbReference type="EMBL" id="FNXT01001256">
    <property type="protein sequence ID" value="SZX76337.1"/>
    <property type="molecule type" value="Genomic_DNA"/>
</dbReference>
<comment type="subcellular location">
    <subcellularLocation>
        <location evidence="1">Membrane</location>
        <topology evidence="1">Multi-pass membrane protein</topology>
    </subcellularLocation>
</comment>
<dbReference type="STRING" id="3088.A0A383WFH6"/>
<dbReference type="Proteomes" id="UP000256970">
    <property type="component" value="Unassembled WGS sequence"/>
</dbReference>
<evidence type="ECO:0000256" key="4">
    <source>
        <dbReference type="ARBA" id="ARBA00023136"/>
    </source>
</evidence>
<keyword evidence="2 5" id="KW-0812">Transmembrane</keyword>
<feature type="transmembrane region" description="Helical" evidence="5">
    <location>
        <begin position="58"/>
        <end position="79"/>
    </location>
</feature>
<dbReference type="GO" id="GO:0016020">
    <property type="term" value="C:membrane"/>
    <property type="evidence" value="ECO:0007669"/>
    <property type="project" value="UniProtKB-SubCell"/>
</dbReference>
<gene>
    <name evidence="6" type="ORF">BQ4739_LOCUS16726</name>
</gene>
<dbReference type="PANTHER" id="PTHR30238:SF0">
    <property type="entry name" value="THYLAKOID MEMBRANE PROTEIN TERC, CHLOROPLASTIC"/>
    <property type="match status" value="1"/>
</dbReference>
<accession>A0A383WFH6</accession>
<evidence type="ECO:0000256" key="5">
    <source>
        <dbReference type="SAM" id="Phobius"/>
    </source>
</evidence>
<keyword evidence="4 5" id="KW-0472">Membrane</keyword>
<evidence type="ECO:0000313" key="6">
    <source>
        <dbReference type="EMBL" id="SZX76337.1"/>
    </source>
</evidence>
<protein>
    <submittedName>
        <fullName evidence="6">Uncharacterized protein</fullName>
    </submittedName>
</protein>
<organism evidence="6 7">
    <name type="scientific">Tetradesmus obliquus</name>
    <name type="common">Green alga</name>
    <name type="synonym">Acutodesmus obliquus</name>
    <dbReference type="NCBI Taxonomy" id="3088"/>
    <lineage>
        <taxon>Eukaryota</taxon>
        <taxon>Viridiplantae</taxon>
        <taxon>Chlorophyta</taxon>
        <taxon>core chlorophytes</taxon>
        <taxon>Chlorophyceae</taxon>
        <taxon>CS clade</taxon>
        <taxon>Sphaeropleales</taxon>
        <taxon>Scenedesmaceae</taxon>
        <taxon>Tetradesmus</taxon>
    </lineage>
</organism>
<feature type="transmembrane region" description="Helical" evidence="5">
    <location>
        <begin position="28"/>
        <end position="46"/>
    </location>
</feature>
<dbReference type="InterPro" id="IPR005496">
    <property type="entry name" value="Integral_membrane_TerC"/>
</dbReference>
<feature type="transmembrane region" description="Helical" evidence="5">
    <location>
        <begin position="116"/>
        <end position="135"/>
    </location>
</feature>
<keyword evidence="7" id="KW-1185">Reference proteome</keyword>
<evidence type="ECO:0000256" key="2">
    <source>
        <dbReference type="ARBA" id="ARBA00022692"/>
    </source>
</evidence>
<dbReference type="OrthoDB" id="417520at2759"/>
<dbReference type="InterPro" id="IPR022369">
    <property type="entry name" value="Integral_membrane_TerC_rswitch"/>
</dbReference>
<feature type="transmembrane region" description="Helical" evidence="5">
    <location>
        <begin position="213"/>
        <end position="230"/>
    </location>
</feature>
<dbReference type="NCBIfam" id="TIGR03718">
    <property type="entry name" value="R_switched_Alx"/>
    <property type="match status" value="1"/>
</dbReference>
<dbReference type="PANTHER" id="PTHR30238">
    <property type="entry name" value="MEMBRANE BOUND PREDICTED REDOX MODULATOR"/>
    <property type="match status" value="1"/>
</dbReference>